<proteinExistence type="predicted"/>
<evidence type="ECO:0000256" key="3">
    <source>
        <dbReference type="ARBA" id="ARBA00023155"/>
    </source>
</evidence>
<dbReference type="PRINTS" id="PR00024">
    <property type="entry name" value="HOMEOBOX"/>
</dbReference>
<dbReference type="InterPro" id="IPR050848">
    <property type="entry name" value="Homeobox_TF"/>
</dbReference>
<evidence type="ECO:0000256" key="2">
    <source>
        <dbReference type="ARBA" id="ARBA00023125"/>
    </source>
</evidence>
<dbReference type="Proteomes" id="UP000046393">
    <property type="component" value="Unplaced"/>
</dbReference>
<comment type="subcellular location">
    <subcellularLocation>
        <location evidence="1 5 6">Nucleus</location>
    </subcellularLocation>
</comment>
<evidence type="ECO:0000256" key="6">
    <source>
        <dbReference type="RuleBase" id="RU000682"/>
    </source>
</evidence>
<keyword evidence="3 5" id="KW-0371">Homeobox</keyword>
<evidence type="ECO:0000259" key="7">
    <source>
        <dbReference type="PROSITE" id="PS50071"/>
    </source>
</evidence>
<dbReference type="InterPro" id="IPR017970">
    <property type="entry name" value="Homeobox_CS"/>
</dbReference>
<protein>
    <submittedName>
        <fullName evidence="9">Homeobox domain-containing protein</fullName>
    </submittedName>
</protein>
<dbReference type="Gene3D" id="1.10.10.60">
    <property type="entry name" value="Homeodomain-like"/>
    <property type="match status" value="1"/>
</dbReference>
<organism evidence="8 9">
    <name type="scientific">Syphacia muris</name>
    <dbReference type="NCBI Taxonomy" id="451379"/>
    <lineage>
        <taxon>Eukaryota</taxon>
        <taxon>Metazoa</taxon>
        <taxon>Ecdysozoa</taxon>
        <taxon>Nematoda</taxon>
        <taxon>Chromadorea</taxon>
        <taxon>Rhabditida</taxon>
        <taxon>Spirurina</taxon>
        <taxon>Oxyuridomorpha</taxon>
        <taxon>Oxyuroidea</taxon>
        <taxon>Oxyuridae</taxon>
        <taxon>Syphacia</taxon>
    </lineage>
</organism>
<evidence type="ECO:0000256" key="1">
    <source>
        <dbReference type="ARBA" id="ARBA00004123"/>
    </source>
</evidence>
<dbReference type="CDD" id="cd00086">
    <property type="entry name" value="homeodomain"/>
    <property type="match status" value="1"/>
</dbReference>
<keyword evidence="4 5" id="KW-0539">Nucleus</keyword>
<accession>A0A158R480</accession>
<dbReference type="WBParaSite" id="SMUV_0000262601-mRNA-1">
    <property type="protein sequence ID" value="SMUV_0000262601-mRNA-1"/>
    <property type="gene ID" value="SMUV_0000262601"/>
</dbReference>
<evidence type="ECO:0000256" key="4">
    <source>
        <dbReference type="ARBA" id="ARBA00023242"/>
    </source>
</evidence>
<dbReference type="InterPro" id="IPR020479">
    <property type="entry name" value="HD_metazoa"/>
</dbReference>
<dbReference type="SMART" id="SM00389">
    <property type="entry name" value="HOX"/>
    <property type="match status" value="1"/>
</dbReference>
<evidence type="ECO:0000313" key="8">
    <source>
        <dbReference type="Proteomes" id="UP000046393"/>
    </source>
</evidence>
<feature type="DNA-binding region" description="Homeobox" evidence="5">
    <location>
        <begin position="36"/>
        <end position="95"/>
    </location>
</feature>
<dbReference type="SUPFAM" id="SSF46689">
    <property type="entry name" value="Homeodomain-like"/>
    <property type="match status" value="1"/>
</dbReference>
<dbReference type="STRING" id="451379.A0A158R480"/>
<reference evidence="9" key="1">
    <citation type="submission" date="2016-04" db="UniProtKB">
        <authorList>
            <consortium name="WormBaseParasite"/>
        </authorList>
    </citation>
    <scope>IDENTIFICATION</scope>
</reference>
<dbReference type="GO" id="GO:0005634">
    <property type="term" value="C:nucleus"/>
    <property type="evidence" value="ECO:0007669"/>
    <property type="project" value="UniProtKB-SubCell"/>
</dbReference>
<dbReference type="PANTHER" id="PTHR24333:SF5">
    <property type="entry name" value="VENT HOMEOBOX"/>
    <property type="match status" value="1"/>
</dbReference>
<dbReference type="GO" id="GO:0003677">
    <property type="term" value="F:DNA binding"/>
    <property type="evidence" value="ECO:0007669"/>
    <property type="project" value="UniProtKB-UniRule"/>
</dbReference>
<sequence length="248" mass="26301">LLIADSSSICEDERSPSADSATIISPQSSVSVSKKTRKARTIFTDKQLQELEATFEKQKYLSVQDRMDLAQRMGLSDTQVKTWYQNRRTKWKRQAAVGIDLLNEASNVAAVQQLLRTNPYWANYMAGSSLMQSRLLATFQGTNPFQLGFNSAAAAAAAATVPSLQNLAAAGPTSSTSDSSTSAVSSSTSTLQAPVPAAAAAAAASLTLPVYPFHLPPTSFALNFNASNAVDTTNNTVTAANDKAEADK</sequence>
<dbReference type="InterPro" id="IPR009057">
    <property type="entry name" value="Homeodomain-like_sf"/>
</dbReference>
<dbReference type="AlphaFoldDB" id="A0A158R480"/>
<keyword evidence="8" id="KW-1185">Reference proteome</keyword>
<evidence type="ECO:0000313" key="9">
    <source>
        <dbReference type="WBParaSite" id="SMUV_0000262601-mRNA-1"/>
    </source>
</evidence>
<dbReference type="GO" id="GO:0000981">
    <property type="term" value="F:DNA-binding transcription factor activity, RNA polymerase II-specific"/>
    <property type="evidence" value="ECO:0007669"/>
    <property type="project" value="InterPro"/>
</dbReference>
<dbReference type="PANTHER" id="PTHR24333">
    <property type="entry name" value="HOMEO BOX HB9 LIKE A-RELATED"/>
    <property type="match status" value="1"/>
</dbReference>
<dbReference type="PRINTS" id="PR00031">
    <property type="entry name" value="HTHREPRESSR"/>
</dbReference>
<keyword evidence="2 5" id="KW-0238">DNA-binding</keyword>
<feature type="domain" description="Homeobox" evidence="7">
    <location>
        <begin position="34"/>
        <end position="94"/>
    </location>
</feature>
<name>A0A158R480_9BILA</name>
<dbReference type="InterPro" id="IPR001356">
    <property type="entry name" value="HD"/>
</dbReference>
<evidence type="ECO:0000256" key="5">
    <source>
        <dbReference type="PROSITE-ProRule" id="PRU00108"/>
    </source>
</evidence>
<dbReference type="InterPro" id="IPR000047">
    <property type="entry name" value="HTH_motif"/>
</dbReference>
<dbReference type="Pfam" id="PF00046">
    <property type="entry name" value="Homeodomain"/>
    <property type="match status" value="1"/>
</dbReference>
<dbReference type="PROSITE" id="PS50071">
    <property type="entry name" value="HOMEOBOX_2"/>
    <property type="match status" value="1"/>
</dbReference>
<dbReference type="PROSITE" id="PS00027">
    <property type="entry name" value="HOMEOBOX_1"/>
    <property type="match status" value="1"/>
</dbReference>